<evidence type="ECO:0000313" key="2">
    <source>
        <dbReference type="Proteomes" id="UP000028826"/>
    </source>
</evidence>
<protein>
    <submittedName>
        <fullName evidence="1">Uncharacterized protein</fullName>
    </submittedName>
</protein>
<dbReference type="InterPro" id="IPR010710">
    <property type="entry name" value="DUF1289"/>
</dbReference>
<proteinExistence type="predicted"/>
<reference evidence="1 2" key="1">
    <citation type="submission" date="2014-03" db="EMBL/GenBank/DDBJ databases">
        <title>Genome of Haematobacter massiliensis CCUG 47968.</title>
        <authorList>
            <person name="Wang D."/>
            <person name="Wang G."/>
        </authorList>
    </citation>
    <scope>NUCLEOTIDE SEQUENCE [LARGE SCALE GENOMIC DNA]</scope>
    <source>
        <strain evidence="1 2">CCUG 47968</strain>
    </source>
</reference>
<sequence length="67" mass="7688">MRIERGIETPCVKVCQIDPKERICTGCFRTTMEIGMWTRMSAEERAEIMADLPSRAGRVSRRGRRSA</sequence>
<dbReference type="EMBL" id="JGYG01000001">
    <property type="protein sequence ID" value="KFI32033.1"/>
    <property type="molecule type" value="Genomic_DNA"/>
</dbReference>
<dbReference type="AlphaFoldDB" id="A0A086YCN3"/>
<evidence type="ECO:0000313" key="1">
    <source>
        <dbReference type="EMBL" id="KFI32033.1"/>
    </source>
</evidence>
<dbReference type="Pfam" id="PF06945">
    <property type="entry name" value="DUF1289"/>
    <property type="match status" value="1"/>
</dbReference>
<dbReference type="Proteomes" id="UP000028826">
    <property type="component" value="Unassembled WGS sequence"/>
</dbReference>
<organism evidence="1 2">
    <name type="scientific">Haematobacter massiliensis</name>
    <dbReference type="NCBI Taxonomy" id="195105"/>
    <lineage>
        <taxon>Bacteria</taxon>
        <taxon>Pseudomonadati</taxon>
        <taxon>Pseudomonadota</taxon>
        <taxon>Alphaproteobacteria</taxon>
        <taxon>Rhodobacterales</taxon>
        <taxon>Paracoccaceae</taxon>
        <taxon>Haematobacter</taxon>
    </lineage>
</organism>
<name>A0A086YCN3_9RHOB</name>
<dbReference type="eggNOG" id="COG3313">
    <property type="taxonomic scope" value="Bacteria"/>
</dbReference>
<keyword evidence="2" id="KW-1185">Reference proteome</keyword>
<dbReference type="OrthoDB" id="9811423at2"/>
<gene>
    <name evidence="1" type="ORF">CN97_06355</name>
</gene>
<dbReference type="RefSeq" id="WP_035706312.1">
    <property type="nucleotide sequence ID" value="NZ_CAMIFG010000077.1"/>
</dbReference>
<dbReference type="PANTHER" id="PTHR35175:SF2">
    <property type="entry name" value="DUF1289 DOMAIN-CONTAINING PROTEIN"/>
    <property type="match status" value="1"/>
</dbReference>
<dbReference type="STRING" id="195105.CN97_06355"/>
<dbReference type="PANTHER" id="PTHR35175">
    <property type="entry name" value="DUF1289 DOMAIN-CONTAINING PROTEIN"/>
    <property type="match status" value="1"/>
</dbReference>
<comment type="caution">
    <text evidence="1">The sequence shown here is derived from an EMBL/GenBank/DDBJ whole genome shotgun (WGS) entry which is preliminary data.</text>
</comment>
<accession>A0A086YCN3</accession>